<dbReference type="SFLD" id="SFLDG01129">
    <property type="entry name" value="C1.5:_HAD__Beta-PGM__Phosphata"/>
    <property type="match status" value="1"/>
</dbReference>
<evidence type="ECO:0000313" key="1">
    <source>
        <dbReference type="EMBL" id="MFC3580152.1"/>
    </source>
</evidence>
<organism evidence="1 2">
    <name type="scientific">Sphingomonas hylomeconis</name>
    <dbReference type="NCBI Taxonomy" id="1395958"/>
    <lineage>
        <taxon>Bacteria</taxon>
        <taxon>Pseudomonadati</taxon>
        <taxon>Pseudomonadota</taxon>
        <taxon>Alphaproteobacteria</taxon>
        <taxon>Sphingomonadales</taxon>
        <taxon>Sphingomonadaceae</taxon>
        <taxon>Sphingomonas</taxon>
    </lineage>
</organism>
<dbReference type="PANTHER" id="PTHR43481">
    <property type="entry name" value="FRUCTOSE-1-PHOSPHATE PHOSPHATASE"/>
    <property type="match status" value="1"/>
</dbReference>
<dbReference type="SFLD" id="SFLDS00003">
    <property type="entry name" value="Haloacid_Dehalogenase"/>
    <property type="match status" value="1"/>
</dbReference>
<name>A0ABV7SWY3_9SPHN</name>
<dbReference type="InterPro" id="IPR041492">
    <property type="entry name" value="HAD_2"/>
</dbReference>
<dbReference type="InterPro" id="IPR036412">
    <property type="entry name" value="HAD-like_sf"/>
</dbReference>
<gene>
    <name evidence="1" type="ORF">ACFONA_08225</name>
</gene>
<proteinExistence type="predicted"/>
<reference evidence="2" key="1">
    <citation type="journal article" date="2019" name="Int. J. Syst. Evol. Microbiol.">
        <title>The Global Catalogue of Microorganisms (GCM) 10K type strain sequencing project: providing services to taxonomists for standard genome sequencing and annotation.</title>
        <authorList>
            <consortium name="The Broad Institute Genomics Platform"/>
            <consortium name="The Broad Institute Genome Sequencing Center for Infectious Disease"/>
            <person name="Wu L."/>
            <person name="Ma J."/>
        </authorList>
    </citation>
    <scope>NUCLEOTIDE SEQUENCE [LARGE SCALE GENOMIC DNA]</scope>
    <source>
        <strain evidence="2">KCTC 42739</strain>
    </source>
</reference>
<dbReference type="Gene3D" id="3.40.50.1000">
    <property type="entry name" value="HAD superfamily/HAD-like"/>
    <property type="match status" value="1"/>
</dbReference>
<protein>
    <submittedName>
        <fullName evidence="1">HAD family hydrolase</fullName>
    </submittedName>
</protein>
<dbReference type="Proteomes" id="UP001595713">
    <property type="component" value="Unassembled WGS sequence"/>
</dbReference>
<sequence length="224" mass="23150">MIISAIEESARLAGSLGDAVRAAGPRAGWLCDLDGTVVDSMALHHRAYAMLFAELGGTLSRADFDAHVGPPARVTVPLFAQAAGLDPAALPDFAQLHARKKHFLQDILASSRPTELATAGLIRQAPADIAIAIVTSGNRDGAENILRSISLRERITALISGDDVTHGKPDPEPYATACHAMGLAPSACLAFEDHPDGIASAIAAGVDVIDVVAGRLLLAGQGAR</sequence>
<dbReference type="RefSeq" id="WP_261295374.1">
    <property type="nucleotide sequence ID" value="NZ_JANQBK010000015.1"/>
</dbReference>
<dbReference type="InterPro" id="IPR023214">
    <property type="entry name" value="HAD_sf"/>
</dbReference>
<dbReference type="InterPro" id="IPR006439">
    <property type="entry name" value="HAD-SF_hydro_IA"/>
</dbReference>
<dbReference type="Gene3D" id="1.10.150.240">
    <property type="entry name" value="Putative phosphatase, domain 2"/>
    <property type="match status" value="1"/>
</dbReference>
<accession>A0ABV7SWY3</accession>
<dbReference type="NCBIfam" id="TIGR01509">
    <property type="entry name" value="HAD-SF-IA-v3"/>
    <property type="match status" value="1"/>
</dbReference>
<dbReference type="EMBL" id="JBHRXP010000003">
    <property type="protein sequence ID" value="MFC3580152.1"/>
    <property type="molecule type" value="Genomic_DNA"/>
</dbReference>
<dbReference type="PANTHER" id="PTHR43481:SF4">
    <property type="entry name" value="GLYCEROL-1-PHOSPHATE PHOSPHOHYDROLASE 1-RELATED"/>
    <property type="match status" value="1"/>
</dbReference>
<dbReference type="InterPro" id="IPR023198">
    <property type="entry name" value="PGP-like_dom2"/>
</dbReference>
<dbReference type="InterPro" id="IPR051806">
    <property type="entry name" value="HAD-like_SPP"/>
</dbReference>
<comment type="caution">
    <text evidence="1">The sequence shown here is derived from an EMBL/GenBank/DDBJ whole genome shotgun (WGS) entry which is preliminary data.</text>
</comment>
<dbReference type="Pfam" id="PF13419">
    <property type="entry name" value="HAD_2"/>
    <property type="match status" value="1"/>
</dbReference>
<evidence type="ECO:0000313" key="2">
    <source>
        <dbReference type="Proteomes" id="UP001595713"/>
    </source>
</evidence>
<dbReference type="GO" id="GO:0016787">
    <property type="term" value="F:hydrolase activity"/>
    <property type="evidence" value="ECO:0007669"/>
    <property type="project" value="UniProtKB-KW"/>
</dbReference>
<dbReference type="SUPFAM" id="SSF56784">
    <property type="entry name" value="HAD-like"/>
    <property type="match status" value="1"/>
</dbReference>
<keyword evidence="1" id="KW-0378">Hydrolase</keyword>
<keyword evidence="2" id="KW-1185">Reference proteome</keyword>